<feature type="signal peptide" evidence="2">
    <location>
        <begin position="1"/>
        <end position="39"/>
    </location>
</feature>
<dbReference type="Pfam" id="PF00691">
    <property type="entry name" value="OmpA"/>
    <property type="match status" value="1"/>
</dbReference>
<dbReference type="InterPro" id="IPR036737">
    <property type="entry name" value="OmpA-like_sf"/>
</dbReference>
<evidence type="ECO:0000259" key="3">
    <source>
        <dbReference type="PROSITE" id="PS51123"/>
    </source>
</evidence>
<accession>A0A2A9ENT0</accession>
<dbReference type="PROSITE" id="PS51123">
    <property type="entry name" value="OMPA_2"/>
    <property type="match status" value="1"/>
</dbReference>
<keyword evidence="1" id="KW-0472">Membrane</keyword>
<comment type="caution">
    <text evidence="4">The sequence shown here is derived from an EMBL/GenBank/DDBJ whole genome shotgun (WGS) entry which is preliminary data.</text>
</comment>
<feature type="domain" description="OmpA-like" evidence="3">
    <location>
        <begin position="96"/>
        <end position="210"/>
    </location>
</feature>
<feature type="chain" id="PRO_5012337550" evidence="2">
    <location>
        <begin position="40"/>
        <end position="210"/>
    </location>
</feature>
<evidence type="ECO:0000256" key="1">
    <source>
        <dbReference type="PROSITE-ProRule" id="PRU00473"/>
    </source>
</evidence>
<dbReference type="AlphaFoldDB" id="A0A2A9ENT0"/>
<evidence type="ECO:0000313" key="5">
    <source>
        <dbReference type="Proteomes" id="UP000222106"/>
    </source>
</evidence>
<evidence type="ECO:0000313" key="4">
    <source>
        <dbReference type="EMBL" id="PFG40747.1"/>
    </source>
</evidence>
<reference evidence="4 5" key="1">
    <citation type="submission" date="2017-10" db="EMBL/GenBank/DDBJ databases">
        <title>Sequencing the genomes of 1000 actinobacteria strains.</title>
        <authorList>
            <person name="Klenk H.-P."/>
        </authorList>
    </citation>
    <scope>NUCLEOTIDE SEQUENCE [LARGE SCALE GENOMIC DNA]</scope>
    <source>
        <strain evidence="4 5">DSM 21838</strain>
    </source>
</reference>
<dbReference type="CDD" id="cd07185">
    <property type="entry name" value="OmpA_C-like"/>
    <property type="match status" value="1"/>
</dbReference>
<dbReference type="Proteomes" id="UP000222106">
    <property type="component" value="Unassembled WGS sequence"/>
</dbReference>
<dbReference type="PANTHER" id="PTHR30329:SF21">
    <property type="entry name" value="LIPOPROTEIN YIAD-RELATED"/>
    <property type="match status" value="1"/>
</dbReference>
<dbReference type="GO" id="GO:0016020">
    <property type="term" value="C:membrane"/>
    <property type="evidence" value="ECO:0007669"/>
    <property type="project" value="UniProtKB-UniRule"/>
</dbReference>
<sequence>MSARRATASGTPATVAVAAAVGAAALVASAVVLAPAADAAPSGPEDLPEPTAEQLAASVRVWDPSGSVHVWDPSGSVHVWDPRGSVRPLETVENDGGETTISLATDILFTPDSADVPPNAAERIAALISDIPDGASVTVGGHTDSVRGAVDNQQLSTDRATAVADVLRRVRPDLVLEVAGFADTRPAVQEDADDPSTRAANRRVEIVYAG</sequence>
<dbReference type="Gene3D" id="3.30.1330.60">
    <property type="entry name" value="OmpA-like domain"/>
    <property type="match status" value="1"/>
</dbReference>
<name>A0A2A9ENT0_9MICO</name>
<protein>
    <submittedName>
        <fullName evidence="4">OmpA family protein</fullName>
    </submittedName>
</protein>
<proteinExistence type="predicted"/>
<dbReference type="InterPro" id="IPR006665">
    <property type="entry name" value="OmpA-like"/>
</dbReference>
<gene>
    <name evidence="4" type="ORF">ATJ97_3281</name>
</gene>
<evidence type="ECO:0000256" key="2">
    <source>
        <dbReference type="SAM" id="SignalP"/>
    </source>
</evidence>
<dbReference type="EMBL" id="PDJI01000004">
    <property type="protein sequence ID" value="PFG40747.1"/>
    <property type="molecule type" value="Genomic_DNA"/>
</dbReference>
<dbReference type="RefSeq" id="WP_170037511.1">
    <property type="nucleotide sequence ID" value="NZ_PDJI01000004.1"/>
</dbReference>
<keyword evidence="5" id="KW-1185">Reference proteome</keyword>
<dbReference type="PANTHER" id="PTHR30329">
    <property type="entry name" value="STATOR ELEMENT OF FLAGELLAR MOTOR COMPLEX"/>
    <property type="match status" value="1"/>
</dbReference>
<dbReference type="SUPFAM" id="SSF103088">
    <property type="entry name" value="OmpA-like"/>
    <property type="match status" value="1"/>
</dbReference>
<keyword evidence="2" id="KW-0732">Signal</keyword>
<organism evidence="4 5">
    <name type="scientific">Georgenia soli</name>
    <dbReference type="NCBI Taxonomy" id="638953"/>
    <lineage>
        <taxon>Bacteria</taxon>
        <taxon>Bacillati</taxon>
        <taxon>Actinomycetota</taxon>
        <taxon>Actinomycetes</taxon>
        <taxon>Micrococcales</taxon>
        <taxon>Bogoriellaceae</taxon>
        <taxon>Georgenia</taxon>
    </lineage>
</organism>
<dbReference type="InterPro" id="IPR050330">
    <property type="entry name" value="Bact_OuterMem_StrucFunc"/>
</dbReference>